<feature type="compositionally biased region" description="Basic and acidic residues" evidence="3">
    <location>
        <begin position="756"/>
        <end position="769"/>
    </location>
</feature>
<keyword evidence="2" id="KW-0539">Nucleus</keyword>
<reference evidence="4 5" key="1">
    <citation type="journal article" date="2015" name="Sci. Rep.">
        <title>The genome of Leishmania panamensis: insights into genomics of the L. (Viannia) subgenus.</title>
        <authorList>
            <person name="Llanes A."/>
            <person name="Restrepo C.M."/>
            <person name="Vecchio G.D."/>
            <person name="Anguizola F.J."/>
            <person name="Lleonart R."/>
        </authorList>
    </citation>
    <scope>NUCLEOTIDE SEQUENCE [LARGE SCALE GENOMIC DNA]</scope>
    <source>
        <strain evidence="4 5">MHOM/PA/94/PSC-1</strain>
    </source>
</reference>
<feature type="region of interest" description="Disordered" evidence="3">
    <location>
        <begin position="714"/>
        <end position="778"/>
    </location>
</feature>
<name>A0A088RVD5_LEIPA</name>
<organism evidence="4 5">
    <name type="scientific">Leishmania panamensis</name>
    <dbReference type="NCBI Taxonomy" id="5679"/>
    <lineage>
        <taxon>Eukaryota</taxon>
        <taxon>Discoba</taxon>
        <taxon>Euglenozoa</taxon>
        <taxon>Kinetoplastea</taxon>
        <taxon>Metakinetoplastina</taxon>
        <taxon>Trypanosomatida</taxon>
        <taxon>Trypanosomatidae</taxon>
        <taxon>Leishmaniinae</taxon>
        <taxon>Leishmania</taxon>
        <taxon>Leishmania guyanensis species complex</taxon>
    </lineage>
</organism>
<dbReference type="InterPro" id="IPR003889">
    <property type="entry name" value="FYrich_C"/>
</dbReference>
<feature type="region of interest" description="Disordered" evidence="3">
    <location>
        <begin position="588"/>
        <end position="667"/>
    </location>
</feature>
<feature type="compositionally biased region" description="Polar residues" evidence="3">
    <location>
        <begin position="192"/>
        <end position="207"/>
    </location>
</feature>
<feature type="region of interest" description="Disordered" evidence="3">
    <location>
        <begin position="380"/>
        <end position="421"/>
    </location>
</feature>
<dbReference type="Proteomes" id="UP000063063">
    <property type="component" value="Chromosome 26"/>
</dbReference>
<feature type="compositionally biased region" description="Low complexity" evidence="3">
    <location>
        <begin position="655"/>
        <end position="667"/>
    </location>
</feature>
<accession>A0A088RVD5</accession>
<dbReference type="PROSITE" id="PS51543">
    <property type="entry name" value="FYRC"/>
    <property type="match status" value="1"/>
</dbReference>
<protein>
    <submittedName>
        <fullName evidence="4">Uncharacterized protein</fullName>
    </submittedName>
</protein>
<evidence type="ECO:0000256" key="3">
    <source>
        <dbReference type="SAM" id="MobiDB-lite"/>
    </source>
</evidence>
<evidence type="ECO:0000313" key="4">
    <source>
        <dbReference type="EMBL" id="AIN99199.1"/>
    </source>
</evidence>
<dbReference type="AlphaFoldDB" id="A0A088RVD5"/>
<dbReference type="InterPro" id="IPR003888">
    <property type="entry name" value="FYrich_N"/>
</dbReference>
<feature type="region of interest" description="Disordered" evidence="3">
    <location>
        <begin position="303"/>
        <end position="329"/>
    </location>
</feature>
<dbReference type="VEuPathDB" id="TriTrypDB:LPAL13_260013200"/>
<evidence type="ECO:0000313" key="5">
    <source>
        <dbReference type="Proteomes" id="UP000063063"/>
    </source>
</evidence>
<comment type="subcellular location">
    <subcellularLocation>
        <location evidence="1">Nucleus</location>
    </subcellularLocation>
</comment>
<dbReference type="OrthoDB" id="249380at2759"/>
<feature type="region of interest" description="Disordered" evidence="3">
    <location>
        <begin position="192"/>
        <end position="261"/>
    </location>
</feature>
<dbReference type="GeneID" id="22575988"/>
<dbReference type="PROSITE" id="PS51542">
    <property type="entry name" value="FYRN"/>
    <property type="match status" value="1"/>
</dbReference>
<feature type="region of interest" description="Disordered" evidence="3">
    <location>
        <begin position="434"/>
        <end position="501"/>
    </location>
</feature>
<gene>
    <name evidence="4" type="ORF">LPMP_260850</name>
</gene>
<dbReference type="GO" id="GO:0005634">
    <property type="term" value="C:nucleus"/>
    <property type="evidence" value="ECO:0007669"/>
    <property type="project" value="UniProtKB-SubCell"/>
</dbReference>
<evidence type="ECO:0000256" key="2">
    <source>
        <dbReference type="ARBA" id="ARBA00023242"/>
    </source>
</evidence>
<dbReference type="KEGG" id="lpan:LPMP_260850"/>
<feature type="compositionally biased region" description="Basic and acidic residues" evidence="3">
    <location>
        <begin position="611"/>
        <end position="629"/>
    </location>
</feature>
<dbReference type="VEuPathDB" id="TriTrypDB:LPMP_260850"/>
<dbReference type="EMBL" id="CP009395">
    <property type="protein sequence ID" value="AIN99199.1"/>
    <property type="molecule type" value="Genomic_DNA"/>
</dbReference>
<feature type="compositionally biased region" description="Polar residues" evidence="3">
    <location>
        <begin position="643"/>
        <end position="654"/>
    </location>
</feature>
<dbReference type="RefSeq" id="XP_010699906.1">
    <property type="nucleotide sequence ID" value="XM_010701604.1"/>
</dbReference>
<sequence length="778" mass="79829">MLNITSIGAVVQSSTYCGAMFGKPIIYPDGYTIERAVFAPAQAAAQAPKPTFTYKAPFTTSAAAMKDELYFTATIRWVKGCPTFSIARSDNPAEKIYTDIKSATTAWRKALEDAVKDFPGRQADLPVLSDSKSKLQVNGIRLYCLHLKDVHDELIALPGGQAAFDAAAAAAAAAPASSAVAADAAELDTRSTSLLSAPGSQSQSQSKARGHRAVSPVPKSYAKGPTEAPSSAHSSKKRTTPSCRALVDKDASPTASTGSLSVTATIGSQPLKNGVAIGPAKRRQMHKLKGLQATVTTESTAVTSGETAANMGSLSVKRRRTPSNKRGPETKLAPAAVVVVCPDCGLGGTPFCATTGKPHLPPPCIKCGLTTAFCPATGQPHSGAVQRENRQRGEVHLPGAARKPWRRVSKQPLGAHAAAGTGGEVTAGTMIATQDGDGSAVDAGEGAGADKNPRRKRLRAEGGSRQRSGGGADVSTDGTTEKRARSSRSRKAKDRALVSAPSTDPLAKGIEAIKGDAIAASVVVDAPPPVEVLVHAYPPLRPPLTLREHHKAAHLLQESWKAQYGDGPVLPAAVGAVPLALVPAKRVAAAGANRRRKGRGGGAASDGASGEEGRQSDDGEGGEGKETRVARAKSGGYDDGDANSGTDTTKSGVCSTVGSPTSTTATAPAIPTMVHPLEVTQLATSVVGKRLSRFLLLYTSERTLFDLLKSSSAAADGGAGKKIPKQPVQQTSAGGETGAGGEGNGEHAVDVSGASPREESQELVTHEVDGIDGAVPPE</sequence>
<evidence type="ECO:0000256" key="1">
    <source>
        <dbReference type="ARBA" id="ARBA00004123"/>
    </source>
</evidence>
<proteinExistence type="predicted"/>
<keyword evidence="5" id="KW-1185">Reference proteome</keyword>
<dbReference type="eggNOG" id="ENOG502SB6F">
    <property type="taxonomic scope" value="Eukaryota"/>
</dbReference>
<dbReference type="Gene3D" id="3.30.160.360">
    <property type="match status" value="1"/>
</dbReference>